<dbReference type="PATRIC" id="fig|280505.15.peg.3047"/>
<gene>
    <name evidence="1" type="ORF">LBBP_03123</name>
</gene>
<protein>
    <submittedName>
        <fullName evidence="1">Uncharacterized protein</fullName>
    </submittedName>
</protein>
<dbReference type="Proteomes" id="UP000058857">
    <property type="component" value="Chromosome 1"/>
</dbReference>
<dbReference type="EMBL" id="CP012029">
    <property type="protein sequence ID" value="ALO27328.1"/>
    <property type="molecule type" value="Genomic_DNA"/>
</dbReference>
<sequence length="38" mass="4523">MLIGRIKKKKDNIPKKLNILIFRYTCITLFHLEPVLNP</sequence>
<dbReference type="AlphaFoldDB" id="A0A0S2IUJ0"/>
<evidence type="ECO:0000313" key="1">
    <source>
        <dbReference type="EMBL" id="ALO27328.1"/>
    </source>
</evidence>
<accession>A0A0S2IUJ0</accession>
<organism evidence="1">
    <name type="scientific">Leptospira borgpetersenii serovar Ballum</name>
    <dbReference type="NCBI Taxonomy" id="280505"/>
    <lineage>
        <taxon>Bacteria</taxon>
        <taxon>Pseudomonadati</taxon>
        <taxon>Spirochaetota</taxon>
        <taxon>Spirochaetia</taxon>
        <taxon>Leptospirales</taxon>
        <taxon>Leptospiraceae</taxon>
        <taxon>Leptospira</taxon>
    </lineage>
</organism>
<name>A0A0S2IUJ0_LEPBO</name>
<proteinExistence type="predicted"/>
<reference evidence="1 2" key="1">
    <citation type="journal article" date="2015" name="PLoS Negl. Trop. Dis.">
        <title>Distribution of Plasmids in Distinct Leptospira Pathogenic Species.</title>
        <authorList>
            <person name="Wang Y."/>
            <person name="Zhuang X."/>
            <person name="Zhong Y."/>
            <person name="Zhang C."/>
            <person name="Zhang Y."/>
            <person name="Zeng L."/>
            <person name="Zhu Y."/>
            <person name="He P."/>
            <person name="Dong K."/>
            <person name="Pal U."/>
            <person name="Guo X."/>
            <person name="Qin J."/>
        </authorList>
    </citation>
    <scope>NUCLEOTIDE SEQUENCE [LARGE SCALE GENOMIC DNA]</scope>
    <source>
        <strain evidence="1 2">56604</strain>
    </source>
</reference>
<evidence type="ECO:0000313" key="2">
    <source>
        <dbReference type="Proteomes" id="UP000058857"/>
    </source>
</evidence>